<feature type="compositionally biased region" description="Basic and acidic residues" evidence="4">
    <location>
        <begin position="107"/>
        <end position="143"/>
    </location>
</feature>
<feature type="compositionally biased region" description="Basic and acidic residues" evidence="4">
    <location>
        <begin position="87"/>
        <end position="98"/>
    </location>
</feature>
<dbReference type="GO" id="GO:0006412">
    <property type="term" value="P:translation"/>
    <property type="evidence" value="ECO:0007669"/>
    <property type="project" value="InterPro"/>
</dbReference>
<keyword evidence="1 5" id="KW-0689">Ribosomal protein</keyword>
<comment type="caution">
    <text evidence="5">The sequence shown here is derived from an EMBL/GenBank/DDBJ whole genome shotgun (WGS) entry which is preliminary data.</text>
</comment>
<feature type="region of interest" description="Disordered" evidence="4">
    <location>
        <begin position="72"/>
        <end position="143"/>
    </location>
</feature>
<evidence type="ECO:0000313" key="6">
    <source>
        <dbReference type="Proteomes" id="UP000034789"/>
    </source>
</evidence>
<organism evidence="5 6">
    <name type="scientific">Candidatus Kaiserbacteria bacterium GW2011_GWA2_58_9</name>
    <dbReference type="NCBI Taxonomy" id="1618672"/>
    <lineage>
        <taxon>Bacteria</taxon>
        <taxon>Candidatus Kaiseribacteriota</taxon>
    </lineage>
</organism>
<evidence type="ECO:0000256" key="4">
    <source>
        <dbReference type="SAM" id="MobiDB-lite"/>
    </source>
</evidence>
<dbReference type="PANTHER" id="PTHR12919">
    <property type="entry name" value="30S RIBOSOMAL PROTEIN S16"/>
    <property type="match status" value="1"/>
</dbReference>
<proteinExistence type="predicted"/>
<dbReference type="GO" id="GO:0003735">
    <property type="term" value="F:structural constituent of ribosome"/>
    <property type="evidence" value="ECO:0007669"/>
    <property type="project" value="InterPro"/>
</dbReference>
<dbReference type="SUPFAM" id="SSF54565">
    <property type="entry name" value="Ribosomal protein S16"/>
    <property type="match status" value="1"/>
</dbReference>
<dbReference type="InterPro" id="IPR000307">
    <property type="entry name" value="Ribosomal_bS16"/>
</dbReference>
<dbReference type="Proteomes" id="UP000034789">
    <property type="component" value="Unassembled WGS sequence"/>
</dbReference>
<evidence type="ECO:0000256" key="3">
    <source>
        <dbReference type="ARBA" id="ARBA00035310"/>
    </source>
</evidence>
<evidence type="ECO:0000256" key="1">
    <source>
        <dbReference type="ARBA" id="ARBA00022980"/>
    </source>
</evidence>
<dbReference type="EMBL" id="LCSD01000038">
    <property type="protein sequence ID" value="KKW45772.1"/>
    <property type="molecule type" value="Genomic_DNA"/>
</dbReference>
<evidence type="ECO:0000256" key="2">
    <source>
        <dbReference type="ARBA" id="ARBA00023274"/>
    </source>
</evidence>
<protein>
    <recommendedName>
        <fullName evidence="3">30S ribosomal protein S16</fullName>
    </recommendedName>
</protein>
<dbReference type="NCBIfam" id="TIGR00002">
    <property type="entry name" value="S16"/>
    <property type="match status" value="1"/>
</dbReference>
<accession>A0A0G2AW89</accession>
<dbReference type="PANTHER" id="PTHR12919:SF20">
    <property type="entry name" value="SMALL RIBOSOMAL SUBUNIT PROTEIN BS16M"/>
    <property type="match status" value="1"/>
</dbReference>
<keyword evidence="2" id="KW-0687">Ribonucleoprotein</keyword>
<sequence>MQRTGRTNAPSFRIVVVEHTESPKTGNVVEKLGTYNPKTKERTLNGERIQYWLSVGAKASDTMHNMLISAGIIEGKKVNVLPQKSPPKKESEQKEPETKPASAEGFDEAKDEVPAPGLKDDVKPEVPEGDKGEEREKKEEKAA</sequence>
<dbReference type="Pfam" id="PF00886">
    <property type="entry name" value="Ribosomal_S16"/>
    <property type="match status" value="1"/>
</dbReference>
<gene>
    <name evidence="5" type="ORF">UY98_C0038G0008</name>
</gene>
<evidence type="ECO:0000313" key="5">
    <source>
        <dbReference type="EMBL" id="KKW45772.1"/>
    </source>
</evidence>
<dbReference type="Gene3D" id="3.30.1320.10">
    <property type="match status" value="1"/>
</dbReference>
<dbReference type="GO" id="GO:0005737">
    <property type="term" value="C:cytoplasm"/>
    <property type="evidence" value="ECO:0007669"/>
    <property type="project" value="UniProtKB-ARBA"/>
</dbReference>
<dbReference type="AlphaFoldDB" id="A0A0G2AW89"/>
<dbReference type="InterPro" id="IPR023803">
    <property type="entry name" value="Ribosomal_bS16_dom_sf"/>
</dbReference>
<dbReference type="GO" id="GO:0015935">
    <property type="term" value="C:small ribosomal subunit"/>
    <property type="evidence" value="ECO:0007669"/>
    <property type="project" value="TreeGrafter"/>
</dbReference>
<reference evidence="5 6" key="1">
    <citation type="journal article" date="2015" name="Nature">
        <title>rRNA introns, odd ribosomes, and small enigmatic genomes across a large radiation of phyla.</title>
        <authorList>
            <person name="Brown C.T."/>
            <person name="Hug L.A."/>
            <person name="Thomas B.C."/>
            <person name="Sharon I."/>
            <person name="Castelle C.J."/>
            <person name="Singh A."/>
            <person name="Wilkins M.J."/>
            <person name="Williams K.H."/>
            <person name="Banfield J.F."/>
        </authorList>
    </citation>
    <scope>NUCLEOTIDE SEQUENCE [LARGE SCALE GENOMIC DNA]</scope>
</reference>
<name>A0A0G2AW89_9BACT</name>